<feature type="transmembrane region" description="Helical" evidence="1">
    <location>
        <begin position="211"/>
        <end position="235"/>
    </location>
</feature>
<comment type="caution">
    <text evidence="2">The sequence shown here is derived from an EMBL/GenBank/DDBJ whole genome shotgun (WGS) entry which is preliminary data.</text>
</comment>
<feature type="transmembrane region" description="Helical" evidence="1">
    <location>
        <begin position="180"/>
        <end position="199"/>
    </location>
</feature>
<keyword evidence="3" id="KW-1185">Reference proteome</keyword>
<feature type="transmembrane region" description="Helical" evidence="1">
    <location>
        <begin position="379"/>
        <end position="400"/>
    </location>
</feature>
<proteinExistence type="predicted"/>
<sequence>MRRKVKQKKMRCGKIVPGLTILFILLTGFPAGFQMEYVYAAEPAYETGISEDAQTETEKWIQQFSFDEMQNYIDQMFPEKNYNLEEMLRKITEGDYEEFLSQAGKMLRDKLFQAVESGRKYLIPIVFLAFLAALFHNFSQVFESGQLSETGFYVLYLLLIALCLKVFLAVTEWVSAGVEGLTAFMGVFCPLYFLAVAIAKGSVTAIAFYQLVLFIIYLVELVIAKILLPMIHIYMILRLLNYLSKEDYLSKFAGFLEMLVSWTLRTMLAAVVGWNLVQGLIGPSVDDVKQSLVTRGMEAIPGVGDLLGGAAEVTIGTLVLVKNGIGVVGALFAVLLCLVPLVEVGLVVLLYKFTAALLQPVSDARVIGCIESVGDGLRLFMRVLFTTGLLFLLTIVVVAATTGE</sequence>
<organism evidence="2 3">
    <name type="scientific">Dorea hominis</name>
    <dbReference type="NCBI Taxonomy" id="2763040"/>
    <lineage>
        <taxon>Bacteria</taxon>
        <taxon>Bacillati</taxon>
        <taxon>Bacillota</taxon>
        <taxon>Clostridia</taxon>
        <taxon>Lachnospirales</taxon>
        <taxon>Lachnospiraceae</taxon>
        <taxon>Dorea</taxon>
    </lineage>
</organism>
<reference evidence="2 3" key="1">
    <citation type="submission" date="2020-08" db="EMBL/GenBank/DDBJ databases">
        <title>Genome public.</title>
        <authorList>
            <person name="Liu C."/>
            <person name="Sun Q."/>
        </authorList>
    </citation>
    <scope>NUCLEOTIDE SEQUENCE [LARGE SCALE GENOMIC DNA]</scope>
    <source>
        <strain evidence="2 3">NSJ-36</strain>
    </source>
</reference>
<feature type="transmembrane region" description="Helical" evidence="1">
    <location>
        <begin position="327"/>
        <end position="351"/>
    </location>
</feature>
<protein>
    <submittedName>
        <fullName evidence="2">Stage III sporulation protein AE</fullName>
    </submittedName>
</protein>
<gene>
    <name evidence="2" type="ORF">H8S07_05435</name>
</gene>
<keyword evidence="1" id="KW-0812">Transmembrane</keyword>
<feature type="transmembrane region" description="Helical" evidence="1">
    <location>
        <begin position="150"/>
        <end position="168"/>
    </location>
</feature>
<accession>A0ABR7EVP6</accession>
<evidence type="ECO:0000313" key="3">
    <source>
        <dbReference type="Proteomes" id="UP000647235"/>
    </source>
</evidence>
<evidence type="ECO:0000256" key="1">
    <source>
        <dbReference type="SAM" id="Phobius"/>
    </source>
</evidence>
<keyword evidence="1" id="KW-1133">Transmembrane helix</keyword>
<feature type="transmembrane region" description="Helical" evidence="1">
    <location>
        <begin position="121"/>
        <end position="138"/>
    </location>
</feature>
<dbReference type="EMBL" id="JACOOY010000005">
    <property type="protein sequence ID" value="MBC5664720.1"/>
    <property type="molecule type" value="Genomic_DNA"/>
</dbReference>
<dbReference type="Pfam" id="PF09546">
    <property type="entry name" value="Spore_III_AE"/>
    <property type="match status" value="1"/>
</dbReference>
<name>A0ABR7EVP6_9FIRM</name>
<evidence type="ECO:0000313" key="2">
    <source>
        <dbReference type="EMBL" id="MBC5664720.1"/>
    </source>
</evidence>
<dbReference type="InterPro" id="IPR014194">
    <property type="entry name" value="Spore_III_AE"/>
</dbReference>
<dbReference type="Proteomes" id="UP000647235">
    <property type="component" value="Unassembled WGS sequence"/>
</dbReference>
<feature type="transmembrane region" description="Helical" evidence="1">
    <location>
        <begin position="298"/>
        <end position="321"/>
    </location>
</feature>
<dbReference type="RefSeq" id="WP_186855602.1">
    <property type="nucleotide sequence ID" value="NZ_JACOOY010000005.1"/>
</dbReference>
<keyword evidence="1" id="KW-0472">Membrane</keyword>